<evidence type="ECO:0000313" key="3">
    <source>
        <dbReference type="Proteomes" id="UP001174909"/>
    </source>
</evidence>
<dbReference type="EMBL" id="CASHTH010002754">
    <property type="protein sequence ID" value="CAI8034835.1"/>
    <property type="molecule type" value="Genomic_DNA"/>
</dbReference>
<name>A0AA35SRA7_GEOBA</name>
<accession>A0AA35SRA7</accession>
<protein>
    <submittedName>
        <fullName evidence="2">Uncharacterized protein</fullName>
    </submittedName>
</protein>
<feature type="region of interest" description="Disordered" evidence="1">
    <location>
        <begin position="26"/>
        <end position="72"/>
    </location>
</feature>
<organism evidence="2 3">
    <name type="scientific">Geodia barretti</name>
    <name type="common">Barrett's horny sponge</name>
    <dbReference type="NCBI Taxonomy" id="519541"/>
    <lineage>
        <taxon>Eukaryota</taxon>
        <taxon>Metazoa</taxon>
        <taxon>Porifera</taxon>
        <taxon>Demospongiae</taxon>
        <taxon>Heteroscleromorpha</taxon>
        <taxon>Tetractinellida</taxon>
        <taxon>Astrophorina</taxon>
        <taxon>Geodiidae</taxon>
        <taxon>Geodia</taxon>
    </lineage>
</organism>
<proteinExistence type="predicted"/>
<dbReference type="AlphaFoldDB" id="A0AA35SRA7"/>
<reference evidence="2" key="1">
    <citation type="submission" date="2023-03" db="EMBL/GenBank/DDBJ databases">
        <authorList>
            <person name="Steffen K."/>
            <person name="Cardenas P."/>
        </authorList>
    </citation>
    <scope>NUCLEOTIDE SEQUENCE</scope>
</reference>
<evidence type="ECO:0000256" key="1">
    <source>
        <dbReference type="SAM" id="MobiDB-lite"/>
    </source>
</evidence>
<gene>
    <name evidence="2" type="ORF">GBAR_LOCUS19576</name>
</gene>
<sequence length="106" mass="11283">MLENCVKVYIANLLERVVGQIAEESTRPNILTDDHEATVSDGDDDDEDEEDTGVTGEGAQASGKPDSEVSQQRGQRCGIFEVKLVNGPLGLGLSLGLGHFGEVLVK</sequence>
<comment type="caution">
    <text evidence="2">The sequence shown here is derived from an EMBL/GenBank/DDBJ whole genome shotgun (WGS) entry which is preliminary data.</text>
</comment>
<feature type="non-terminal residue" evidence="2">
    <location>
        <position position="106"/>
    </location>
</feature>
<evidence type="ECO:0000313" key="2">
    <source>
        <dbReference type="EMBL" id="CAI8034835.1"/>
    </source>
</evidence>
<dbReference type="Proteomes" id="UP001174909">
    <property type="component" value="Unassembled WGS sequence"/>
</dbReference>
<feature type="compositionally biased region" description="Acidic residues" evidence="1">
    <location>
        <begin position="41"/>
        <end position="52"/>
    </location>
</feature>
<keyword evidence="3" id="KW-1185">Reference proteome</keyword>